<dbReference type="PANTHER" id="PTHR41260:SF1">
    <property type="entry name" value="PROTEIN ECSC"/>
    <property type="match status" value="1"/>
</dbReference>
<proteinExistence type="predicted"/>
<sequence length="245" mass="28199">MEAYDVKVLAELKKWQRKMTRNASLTDRVAKNIQNRTNRLIPDKGHEIITAAIKNMVGAVLTGSEFTTREPLKNIDLKERDRLALAKISVYKKTASLEGAGTGAGGILLGFADFPLLLSIKIKFLFEMASIYGFDVKDLRERLYILHLFQLAFSSREKRMQVFQRILDWDEYIYRHPISMETVDWRTFQQEYRDYIDLAKLLQLVPVIGAFVGAVANYRLLGELGDTAMNGYRLRLLKDKIDTMI</sequence>
<dbReference type="EMBL" id="CP046996">
    <property type="protein sequence ID" value="QHA00883.1"/>
    <property type="molecule type" value="Genomic_DNA"/>
</dbReference>
<dbReference type="RefSeq" id="WP_019226322.1">
    <property type="nucleotide sequence ID" value="NZ_CP046996.1"/>
</dbReference>
<organism evidence="1 2">
    <name type="scientific">Dehalobacter restrictus</name>
    <dbReference type="NCBI Taxonomy" id="55583"/>
    <lineage>
        <taxon>Bacteria</taxon>
        <taxon>Bacillati</taxon>
        <taxon>Bacillota</taxon>
        <taxon>Clostridia</taxon>
        <taxon>Eubacteriales</taxon>
        <taxon>Desulfitobacteriaceae</taxon>
        <taxon>Dehalobacter</taxon>
    </lineage>
</organism>
<dbReference type="Proteomes" id="UP000430508">
    <property type="component" value="Chromosome"/>
</dbReference>
<name>A0A857DJA4_9FIRM</name>
<dbReference type="PANTHER" id="PTHR41260">
    <property type="entry name" value="PROTEIN ECSC"/>
    <property type="match status" value="1"/>
</dbReference>
<accession>A0A857DJA4</accession>
<dbReference type="Pfam" id="PF12787">
    <property type="entry name" value="EcsC"/>
    <property type="match status" value="1"/>
</dbReference>
<evidence type="ECO:0000313" key="2">
    <source>
        <dbReference type="Proteomes" id="UP000430508"/>
    </source>
</evidence>
<gene>
    <name evidence="1" type="ORF">GQ588_09675</name>
</gene>
<dbReference type="InterPro" id="IPR024787">
    <property type="entry name" value="EcsC"/>
</dbReference>
<evidence type="ECO:0000313" key="1">
    <source>
        <dbReference type="EMBL" id="QHA00883.1"/>
    </source>
</evidence>
<reference evidence="1 2" key="1">
    <citation type="submission" date="2019-12" db="EMBL/GenBank/DDBJ databases">
        <title>Sequence classification of anaerobic respiratory reductive dehalogenases: First we see many, then we see few.</title>
        <authorList>
            <person name="Molenda O."/>
            <person name="Puentes Jacome L.A."/>
            <person name="Cao X."/>
            <person name="Nesbo C.L."/>
            <person name="Tang S."/>
            <person name="Morson N."/>
            <person name="Patron J."/>
            <person name="Lomheim L."/>
            <person name="Wishart D.S."/>
            <person name="Edwards E.A."/>
        </authorList>
    </citation>
    <scope>NUCLEOTIDE SEQUENCE [LARGE SCALE GENOMIC DNA]</scope>
    <source>
        <strain evidence="1 2">12DCA</strain>
    </source>
</reference>
<protein>
    <submittedName>
        <fullName evidence="1">EcsC family protein</fullName>
    </submittedName>
</protein>
<dbReference type="AlphaFoldDB" id="A0A857DJA4"/>